<accession>A0A367EQA3</accession>
<protein>
    <submittedName>
        <fullName evidence="1">Uncharacterized protein</fullName>
    </submittedName>
</protein>
<comment type="caution">
    <text evidence="1">The sequence shown here is derived from an EMBL/GenBank/DDBJ whole genome shotgun (WGS) entry which is preliminary data.</text>
</comment>
<gene>
    <name evidence="1" type="ORF">DQ384_37195</name>
</gene>
<evidence type="ECO:0000313" key="1">
    <source>
        <dbReference type="EMBL" id="RCG20153.1"/>
    </source>
</evidence>
<name>A0A367EQA3_9ACTN</name>
<dbReference type="EMBL" id="QOIL01000032">
    <property type="protein sequence ID" value="RCG20153.1"/>
    <property type="molecule type" value="Genomic_DNA"/>
</dbReference>
<proteinExistence type="predicted"/>
<reference evidence="1 2" key="1">
    <citation type="submission" date="2018-06" db="EMBL/GenBank/DDBJ databases">
        <title>Sphaerisporangium craniellae sp. nov., isolated from a marine sponge in the South China Sea.</title>
        <authorList>
            <person name="Li L."/>
        </authorList>
    </citation>
    <scope>NUCLEOTIDE SEQUENCE [LARGE SCALE GENOMIC DNA]</scope>
    <source>
        <strain evidence="1 2">CCTCC AA 208026</strain>
    </source>
</reference>
<sequence>MEQGWELVMATLSRGEDAKYRWEISDRELTLVISSLIDSLTRNSPEEINYFFGWNAPEITRFVEDTNRQVAELERTGD</sequence>
<dbReference type="AlphaFoldDB" id="A0A367EQA3"/>
<organism evidence="1 2">
    <name type="scientific">Sphaerisporangium album</name>
    <dbReference type="NCBI Taxonomy" id="509200"/>
    <lineage>
        <taxon>Bacteria</taxon>
        <taxon>Bacillati</taxon>
        <taxon>Actinomycetota</taxon>
        <taxon>Actinomycetes</taxon>
        <taxon>Streptosporangiales</taxon>
        <taxon>Streptosporangiaceae</taxon>
        <taxon>Sphaerisporangium</taxon>
    </lineage>
</organism>
<evidence type="ECO:0000313" key="2">
    <source>
        <dbReference type="Proteomes" id="UP000253094"/>
    </source>
</evidence>
<dbReference type="Proteomes" id="UP000253094">
    <property type="component" value="Unassembled WGS sequence"/>
</dbReference>
<keyword evidence="2" id="KW-1185">Reference proteome</keyword>